<comment type="caution">
    <text evidence="1">The sequence shown here is derived from an EMBL/GenBank/DDBJ whole genome shotgun (WGS) entry which is preliminary data.</text>
</comment>
<feature type="non-terminal residue" evidence="1">
    <location>
        <position position="49"/>
    </location>
</feature>
<dbReference type="AlphaFoldDB" id="A0A0F9C644"/>
<name>A0A0F9C644_9ZZZZ</name>
<accession>A0A0F9C644</accession>
<sequence>MISENYYKEMPSLKPAEDADFANMWFWDKNNARLIRREVSKKYFYPLMS</sequence>
<protein>
    <submittedName>
        <fullName evidence="1">Uncharacterized protein</fullName>
    </submittedName>
</protein>
<gene>
    <name evidence="1" type="ORF">LCGC14_2648060</name>
</gene>
<dbReference type="EMBL" id="LAZR01045842">
    <property type="protein sequence ID" value="KKK97909.1"/>
    <property type="molecule type" value="Genomic_DNA"/>
</dbReference>
<evidence type="ECO:0000313" key="1">
    <source>
        <dbReference type="EMBL" id="KKK97909.1"/>
    </source>
</evidence>
<proteinExistence type="predicted"/>
<organism evidence="1">
    <name type="scientific">marine sediment metagenome</name>
    <dbReference type="NCBI Taxonomy" id="412755"/>
    <lineage>
        <taxon>unclassified sequences</taxon>
        <taxon>metagenomes</taxon>
        <taxon>ecological metagenomes</taxon>
    </lineage>
</organism>
<reference evidence="1" key="1">
    <citation type="journal article" date="2015" name="Nature">
        <title>Complex archaea that bridge the gap between prokaryotes and eukaryotes.</title>
        <authorList>
            <person name="Spang A."/>
            <person name="Saw J.H."/>
            <person name="Jorgensen S.L."/>
            <person name="Zaremba-Niedzwiedzka K."/>
            <person name="Martijn J."/>
            <person name="Lind A.E."/>
            <person name="van Eijk R."/>
            <person name="Schleper C."/>
            <person name="Guy L."/>
            <person name="Ettema T.J."/>
        </authorList>
    </citation>
    <scope>NUCLEOTIDE SEQUENCE</scope>
</reference>